<reference evidence="1 2" key="1">
    <citation type="submission" date="2012-11" db="EMBL/GenBank/DDBJ databases">
        <title>Whole genome sequence of Acidocella aminolytica 101 = DSM 11237.</title>
        <authorList>
            <person name="Azuma Y."/>
            <person name="Higashiura N."/>
            <person name="Hirakawa H."/>
            <person name="Matsushita K."/>
        </authorList>
    </citation>
    <scope>NUCLEOTIDE SEQUENCE [LARGE SCALE GENOMIC DNA]</scope>
    <source>
        <strain evidence="2">101 / DSM 11237</strain>
    </source>
</reference>
<dbReference type="OrthoDB" id="116031at2"/>
<comment type="caution">
    <text evidence="1">The sequence shown here is derived from an EMBL/GenBank/DDBJ whole genome shotgun (WGS) entry which is preliminary data.</text>
</comment>
<dbReference type="InterPro" id="IPR012349">
    <property type="entry name" value="Split_barrel_FMN-bd"/>
</dbReference>
<dbReference type="PANTHER" id="PTHR34071:SF2">
    <property type="entry name" value="FLAVIN-NUCLEOTIDE-BINDING PROTEIN"/>
    <property type="match status" value="1"/>
</dbReference>
<dbReference type="Proteomes" id="UP000032668">
    <property type="component" value="Unassembled WGS sequence"/>
</dbReference>
<gene>
    <name evidence="1" type="ORF">Aam_143_002</name>
</gene>
<keyword evidence="2" id="KW-1185">Reference proteome</keyword>
<dbReference type="InterPro" id="IPR024747">
    <property type="entry name" value="Pyridox_Oxase-rel"/>
</dbReference>
<dbReference type="RefSeq" id="WP_082075795.1">
    <property type="nucleotide sequence ID" value="NZ_BANC01000140.1"/>
</dbReference>
<evidence type="ECO:0000313" key="2">
    <source>
        <dbReference type="Proteomes" id="UP000032668"/>
    </source>
</evidence>
<proteinExistence type="predicted"/>
<evidence type="ECO:0000313" key="1">
    <source>
        <dbReference type="EMBL" id="GAN82012.1"/>
    </source>
</evidence>
<dbReference type="STRING" id="1120923.SAMN02746095_03360"/>
<dbReference type="AlphaFoldDB" id="A0A0D6PJZ7"/>
<organism evidence="1 2">
    <name type="scientific">Acidocella aminolytica 101 = DSM 11237</name>
    <dbReference type="NCBI Taxonomy" id="1120923"/>
    <lineage>
        <taxon>Bacteria</taxon>
        <taxon>Pseudomonadati</taxon>
        <taxon>Pseudomonadota</taxon>
        <taxon>Alphaproteobacteria</taxon>
        <taxon>Acetobacterales</taxon>
        <taxon>Acidocellaceae</taxon>
        <taxon>Acidocella</taxon>
    </lineage>
</organism>
<accession>A0A0D6PJZ7</accession>
<dbReference type="Gene3D" id="2.30.110.10">
    <property type="entry name" value="Electron Transport, Fmn-binding Protein, Chain A"/>
    <property type="match status" value="1"/>
</dbReference>
<evidence type="ECO:0008006" key="3">
    <source>
        <dbReference type="Google" id="ProtNLM"/>
    </source>
</evidence>
<dbReference type="SUPFAM" id="SSF50475">
    <property type="entry name" value="FMN-binding split barrel"/>
    <property type="match status" value="1"/>
</dbReference>
<dbReference type="Pfam" id="PF12900">
    <property type="entry name" value="Pyridox_ox_2"/>
    <property type="match status" value="1"/>
</dbReference>
<protein>
    <recommendedName>
        <fullName evidence="3">Flavin-nucleotide-binding protein</fullName>
    </recommendedName>
</protein>
<name>A0A0D6PJZ7_9PROT</name>
<dbReference type="PANTHER" id="PTHR34071">
    <property type="entry name" value="5-NITROIMIDAZOLE ANTIBIOTICS RESISTANCE PROTEIN, NIMA-FAMILY-RELATED PROTEIN-RELATED"/>
    <property type="match status" value="1"/>
</dbReference>
<sequence>MTDASIDAQFPITERNRVRREHFRGGYEKEAVYAVLDAAPLCHVGYVIDGAPYVTPTMHWRQGNRLYWHGSSASRFLRAAQDMPVCLTASMMDGYVMARSAYNHSVNYRSVMTFGTARKIESETEATEALRLFVEGVFPGRWDSLRPMTSQELKATTVLSMEIESASVKIRTGGPGDPEEHEVPVWAGVIPMKTTLDKAEPAEELPPGCALPDYLADLIASGRLR</sequence>
<dbReference type="EMBL" id="BANC01000140">
    <property type="protein sequence ID" value="GAN82012.1"/>
    <property type="molecule type" value="Genomic_DNA"/>
</dbReference>